<feature type="transmembrane region" description="Helical" evidence="1">
    <location>
        <begin position="31"/>
        <end position="48"/>
    </location>
</feature>
<comment type="caution">
    <text evidence="2">The sequence shown here is derived from an EMBL/GenBank/DDBJ whole genome shotgun (WGS) entry which is preliminary data.</text>
</comment>
<organism evidence="2 3">
    <name type="scientific">Streptomyces orinoci</name>
    <name type="common">Streptoverticillium orinoci</name>
    <dbReference type="NCBI Taxonomy" id="67339"/>
    <lineage>
        <taxon>Bacteria</taxon>
        <taxon>Bacillati</taxon>
        <taxon>Actinomycetota</taxon>
        <taxon>Actinomycetes</taxon>
        <taxon>Kitasatosporales</taxon>
        <taxon>Streptomycetaceae</taxon>
        <taxon>Streptomyces</taxon>
    </lineage>
</organism>
<gene>
    <name evidence="2" type="ORF">AB0L16_06865</name>
</gene>
<keyword evidence="1" id="KW-0472">Membrane</keyword>
<dbReference type="EMBL" id="JBFAUK010000004">
    <property type="protein sequence ID" value="MEV5506185.1"/>
    <property type="molecule type" value="Genomic_DNA"/>
</dbReference>
<evidence type="ECO:0000256" key="1">
    <source>
        <dbReference type="SAM" id="Phobius"/>
    </source>
</evidence>
<evidence type="ECO:0008006" key="4">
    <source>
        <dbReference type="Google" id="ProtNLM"/>
    </source>
</evidence>
<reference evidence="2 3" key="1">
    <citation type="submission" date="2024-06" db="EMBL/GenBank/DDBJ databases">
        <title>The Natural Products Discovery Center: Release of the First 8490 Sequenced Strains for Exploring Actinobacteria Biosynthetic Diversity.</title>
        <authorList>
            <person name="Kalkreuter E."/>
            <person name="Kautsar S.A."/>
            <person name="Yang D."/>
            <person name="Bader C.D."/>
            <person name="Teijaro C.N."/>
            <person name="Fluegel L."/>
            <person name="Davis C.M."/>
            <person name="Simpson J.R."/>
            <person name="Lauterbach L."/>
            <person name="Steele A.D."/>
            <person name="Gui C."/>
            <person name="Meng S."/>
            <person name="Li G."/>
            <person name="Viehrig K."/>
            <person name="Ye F."/>
            <person name="Su P."/>
            <person name="Kiefer A.F."/>
            <person name="Nichols A."/>
            <person name="Cepeda A.J."/>
            <person name="Yan W."/>
            <person name="Fan B."/>
            <person name="Jiang Y."/>
            <person name="Adhikari A."/>
            <person name="Zheng C.-J."/>
            <person name="Schuster L."/>
            <person name="Cowan T.M."/>
            <person name="Smanski M.J."/>
            <person name="Chevrette M.G."/>
            <person name="De Carvalho L.P.S."/>
            <person name="Shen B."/>
        </authorList>
    </citation>
    <scope>NUCLEOTIDE SEQUENCE [LARGE SCALE GENOMIC DNA]</scope>
    <source>
        <strain evidence="2 3">NPDC052347</strain>
    </source>
</reference>
<dbReference type="Proteomes" id="UP001552594">
    <property type="component" value="Unassembled WGS sequence"/>
</dbReference>
<keyword evidence="1" id="KW-1133">Transmembrane helix</keyword>
<evidence type="ECO:0000313" key="2">
    <source>
        <dbReference type="EMBL" id="MEV5506185.1"/>
    </source>
</evidence>
<keyword evidence="3" id="KW-1185">Reference proteome</keyword>
<accession>A0ABV3JX33</accession>
<sequence>MNRRARAVVAVAGTLPSLLLALCLRPYGALFTVPIALACYAVFVYLQLPADRRGRQRPSAGG</sequence>
<protein>
    <recommendedName>
        <fullName evidence="4">Integral membrane protein</fullName>
    </recommendedName>
</protein>
<dbReference type="RefSeq" id="WP_364852701.1">
    <property type="nucleotide sequence ID" value="NZ_JBFAUK010000004.1"/>
</dbReference>
<proteinExistence type="predicted"/>
<keyword evidence="1" id="KW-0812">Transmembrane</keyword>
<name>A0ABV3JX33_STRON</name>
<evidence type="ECO:0000313" key="3">
    <source>
        <dbReference type="Proteomes" id="UP001552594"/>
    </source>
</evidence>